<protein>
    <recommendedName>
        <fullName evidence="3">HEPN domain protein</fullName>
    </recommendedName>
</protein>
<dbReference type="AlphaFoldDB" id="G4HIY0"/>
<sequence>MKSMVTSNANLNAHLSSSQHKKEAGCFYQDMIVLHASCSQEYMKLSMHFLDRKLLYVSLLLCNRALKSMLNALYIKKEGRQPISDILLEDMLRMLPEASGMNADSLIFMQSVSFLSQESSLIRKMQSAHLMNLTKRADELLLQISSLLELPYQSYHSVLKYKT</sequence>
<dbReference type="EMBL" id="AGIP01000009">
    <property type="protein sequence ID" value="EHB62698.1"/>
    <property type="molecule type" value="Genomic_DNA"/>
</dbReference>
<accession>G4HIY0</accession>
<reference evidence="1 2" key="1">
    <citation type="submission" date="2011-09" db="EMBL/GenBank/DDBJ databases">
        <title>The draft genome of Paenibacillus lactis 154.</title>
        <authorList>
            <consortium name="US DOE Joint Genome Institute (JGI-PGF)"/>
            <person name="Lucas S."/>
            <person name="Han J."/>
            <person name="Lapidus A."/>
            <person name="Cheng J.-F."/>
            <person name="Goodwin L."/>
            <person name="Pitluck S."/>
            <person name="Peters L."/>
            <person name="Land M.L."/>
            <person name="Hauser L."/>
            <person name="Siebers A."/>
            <person name="Thelen M."/>
            <person name="Hugenholtz P."/>
            <person name="Allgaier M."/>
            <person name="Woyke T.J."/>
        </authorList>
    </citation>
    <scope>NUCLEOTIDE SEQUENCE [LARGE SCALE GENOMIC DNA]</scope>
    <source>
        <strain evidence="1 2">154</strain>
    </source>
</reference>
<dbReference type="Proteomes" id="UP000003891">
    <property type="component" value="Unassembled WGS sequence"/>
</dbReference>
<gene>
    <name evidence="1" type="ORF">PaelaDRAFT_3941</name>
</gene>
<evidence type="ECO:0000313" key="1">
    <source>
        <dbReference type="EMBL" id="EHB62698.1"/>
    </source>
</evidence>
<evidence type="ECO:0008006" key="3">
    <source>
        <dbReference type="Google" id="ProtNLM"/>
    </source>
</evidence>
<evidence type="ECO:0000313" key="2">
    <source>
        <dbReference type="Proteomes" id="UP000003891"/>
    </source>
</evidence>
<proteinExistence type="predicted"/>
<dbReference type="OrthoDB" id="2665789at2"/>
<organism evidence="1 2">
    <name type="scientific">Paenibacillus lactis 154</name>
    <dbReference type="NCBI Taxonomy" id="743719"/>
    <lineage>
        <taxon>Bacteria</taxon>
        <taxon>Bacillati</taxon>
        <taxon>Bacillota</taxon>
        <taxon>Bacilli</taxon>
        <taxon>Bacillales</taxon>
        <taxon>Paenibacillaceae</taxon>
        <taxon>Paenibacillus</taxon>
    </lineage>
</organism>
<name>G4HIY0_9BACL</name>
<dbReference type="RefSeq" id="WP_007131104.1">
    <property type="nucleotide sequence ID" value="NZ_AGIP01000009.1"/>
</dbReference>